<accession>A0A371R155</accession>
<dbReference type="EMBL" id="NMUF01000004">
    <property type="protein sequence ID" value="RFB00043.1"/>
    <property type="molecule type" value="Genomic_DNA"/>
</dbReference>
<dbReference type="RefSeq" id="WP_116420723.1">
    <property type="nucleotide sequence ID" value="NZ_NMUE01000008.1"/>
</dbReference>
<evidence type="ECO:0000313" key="2">
    <source>
        <dbReference type="EMBL" id="RFB00043.1"/>
    </source>
</evidence>
<dbReference type="AlphaFoldDB" id="A0A371R155"/>
<reference evidence="3 4" key="1">
    <citation type="submission" date="2017-07" db="EMBL/GenBank/DDBJ databases">
        <title>Draft genome sequence of aerobic hyperthermophilic archaea, Pyrobaculum aerophilum YKB31 and YKB32.</title>
        <authorList>
            <person name="Mochizuki T."/>
            <person name="Berliner A.J."/>
            <person name="Yoshida-Takashima Y."/>
            <person name="Takaki Y."/>
            <person name="Nunoura T."/>
            <person name="Takai K."/>
        </authorList>
    </citation>
    <scope>NUCLEOTIDE SEQUENCE [LARGE SCALE GENOMIC DNA]</scope>
    <source>
        <strain evidence="1 4">YKB31</strain>
        <strain evidence="2 3">YKB32</strain>
    </source>
</reference>
<gene>
    <name evidence="1" type="ORF">CGL51_03670</name>
    <name evidence="2" type="ORF">CGL52_02490</name>
</gene>
<dbReference type="Proteomes" id="UP000257123">
    <property type="component" value="Unassembled WGS sequence"/>
</dbReference>
<name>A0A371R155_9CREN</name>
<protein>
    <submittedName>
        <fullName evidence="1">Uncharacterized protein</fullName>
    </submittedName>
</protein>
<dbReference type="EMBL" id="NMUE01000008">
    <property type="protein sequence ID" value="RFA97144.1"/>
    <property type="molecule type" value="Genomic_DNA"/>
</dbReference>
<proteinExistence type="predicted"/>
<organism evidence="1 4">
    <name type="scientific">Pyrobaculum aerophilum</name>
    <dbReference type="NCBI Taxonomy" id="13773"/>
    <lineage>
        <taxon>Archaea</taxon>
        <taxon>Thermoproteota</taxon>
        <taxon>Thermoprotei</taxon>
        <taxon>Thermoproteales</taxon>
        <taxon>Thermoproteaceae</taxon>
        <taxon>Pyrobaculum</taxon>
    </lineage>
</organism>
<evidence type="ECO:0000313" key="3">
    <source>
        <dbReference type="Proteomes" id="UP000256877"/>
    </source>
</evidence>
<evidence type="ECO:0000313" key="1">
    <source>
        <dbReference type="EMBL" id="RFA97144.1"/>
    </source>
</evidence>
<dbReference type="Proteomes" id="UP000256877">
    <property type="component" value="Unassembled WGS sequence"/>
</dbReference>
<comment type="caution">
    <text evidence="1">The sequence shown here is derived from an EMBL/GenBank/DDBJ whole genome shotgun (WGS) entry which is preliminary data.</text>
</comment>
<sequence length="149" mass="16265">MKWVIELALSAVVVGFVFYVLSANLPSPSYIASEREVTANTYFVLLRLSADPGFMALVENATCSGDQRAVDAIRTALDAMLPVRYYYNFTVYLDDVRPPTCRVCSSWGSKLASVARPWGYSPSGASVATISALLSDGTRVRLTLSLERP</sequence>
<dbReference type="OrthoDB" id="28207at2157"/>
<evidence type="ECO:0000313" key="4">
    <source>
        <dbReference type="Proteomes" id="UP000257123"/>
    </source>
</evidence>